<reference evidence="1" key="1">
    <citation type="submission" date="2018-05" db="EMBL/GenBank/DDBJ databases">
        <authorList>
            <person name="Lanie J.A."/>
            <person name="Ng W.-L."/>
            <person name="Kazmierczak K.M."/>
            <person name="Andrzejewski T.M."/>
            <person name="Davidsen T.M."/>
            <person name="Wayne K.J."/>
            <person name="Tettelin H."/>
            <person name="Glass J.I."/>
            <person name="Rusch D."/>
            <person name="Podicherti R."/>
            <person name="Tsui H.-C.T."/>
            <person name="Winkler M.E."/>
        </authorList>
    </citation>
    <scope>NUCLEOTIDE SEQUENCE</scope>
</reference>
<accession>A0A383D9Y5</accession>
<dbReference type="AlphaFoldDB" id="A0A383D9Y5"/>
<proteinExistence type="predicted"/>
<dbReference type="SUPFAM" id="SSF53335">
    <property type="entry name" value="S-adenosyl-L-methionine-dependent methyltransferases"/>
    <property type="match status" value="1"/>
</dbReference>
<gene>
    <name evidence="1" type="ORF">METZ01_LOCUS493987</name>
</gene>
<feature type="non-terminal residue" evidence="1">
    <location>
        <position position="123"/>
    </location>
</feature>
<organism evidence="1">
    <name type="scientific">marine metagenome</name>
    <dbReference type="NCBI Taxonomy" id="408172"/>
    <lineage>
        <taxon>unclassified sequences</taxon>
        <taxon>metagenomes</taxon>
        <taxon>ecological metagenomes</taxon>
    </lineage>
</organism>
<name>A0A383D9Y5_9ZZZZ</name>
<evidence type="ECO:0000313" key="1">
    <source>
        <dbReference type="EMBL" id="SVE41133.1"/>
    </source>
</evidence>
<dbReference type="Gene3D" id="3.40.50.150">
    <property type="entry name" value="Vaccinia Virus protein VP39"/>
    <property type="match status" value="1"/>
</dbReference>
<dbReference type="InterPro" id="IPR029063">
    <property type="entry name" value="SAM-dependent_MTases_sf"/>
</dbReference>
<sequence>MRKLLNKLFLKFGYLITKAPDLLIEKSVDPTGMLPTSLTEKVTIKKTTDTPNNELYGIFATNTNVHKWHHYFDIYTHHFELYRSEPIKMLEIGVFRGGSLRMWKQYFHPKSVIVGIDIDKKCQ</sequence>
<protein>
    <submittedName>
        <fullName evidence="1">Uncharacterized protein</fullName>
    </submittedName>
</protein>
<dbReference type="EMBL" id="UINC01215452">
    <property type="protein sequence ID" value="SVE41133.1"/>
    <property type="molecule type" value="Genomic_DNA"/>
</dbReference>